<protein>
    <submittedName>
        <fullName evidence="2">Virulence associated protein</fullName>
    </submittedName>
</protein>
<dbReference type="InterPro" id="IPR032096">
    <property type="entry name" value="DUF4815"/>
</dbReference>
<feature type="domain" description="DUF4815" evidence="1">
    <location>
        <begin position="11"/>
        <end position="79"/>
    </location>
</feature>
<name>A0A1D8KGS0_9CAUD</name>
<sequence>MPQKTNLKAAPYFDDYDSRKDFYKVLYRPGYPVQGRELNTTQSILQNQIESYGKYAFKQGDLVVPGEVGLNKKLDFVKLSSVSEVAVNVDGELVYQKYDIDGLIGQKINGLSSGVIAIVQTVVKATENNSDTLYVKYLTAGDSGDEERFRQGETLEVIDGINSPLLVVGTDGSVLPTSVAVLNPDTSETTFVDSGAMGFGSAVQVEEGVYFVNGFFVRNDSGLIVVDGYSDNPSVKVGFKIDETLVTPEDEPSLYDNAFGSSNYAAPGAHRLQISLSLVKYQFEETPDKNFIQLLSIKNGVIQKQVKQAAYNTLENTLARRTYDESGDYVVDSFDVDIREFYQRDGNFGLYTAGRDGTVGPNGISAADAADKLVATVGAGRAYVRGFEIVNKETKYLEVDKARETLSRDNVSIKSNGLSTFTLTNVYNTLPLNAEGADLTAYPTIFLNAVHNDGTVGLNNLEEVAEYRQTISRRGQGFDKDDAIKTIWIQAAADLGLIDDTSISDSPGAGKLDLRTLYFVQTRSSTGGVATTNTVKCLSFAKVTRPEIGDLNAQFLQLTVQGRKDLLDNMFLEYDDDVSIRRRLLYTSLANVQQEVNNIGYIVDYTESIVPVVGIAKPKDFSLTKRPDGFNQDTDIVISRGKLADGRDTYSGNFNLSYFNPVFFTRLLVDSPVTPDFSPGKYIIGAQSGAYGVIEGASNGYMSLGRSLYVKTLYGNFIPGETITSEEGSTLRIPKNNTISHFVVQRQGTGYTAGSKININGTIFESADVEVGIDGGTVYKVTIKNRDALQTEFAAPPVCEVLGSSTIAVNIAPVLFRDSVLTYNSQNVKSLYSTFGSNNKFSADIETGDDSLGDTRDVTENTFSGTKGYRFIECNGFNSDASLVLQQGDIVQFNDDTGRLNKFSVSQVTQPRGTDKSRVYLNGALPDSMTAKTVIRQRGKVLNGSTSTLIFPTGSKEVGSLVSSTENTKITYYIRRDFVTTGSDNGGNVTFAAQLDFGTQRFTQFTERDFLITVLDKGGSDLVETGDVIYVSPEFVSILNTTDATSGLSSGSITLTFPGNYFGNNVTNFPKLKLTATIEVSKGRPKLKTAIKNKRVIVQSPGDQVLPLRGLDYDSDSSEVFSYSDAFRIRYIYEGSSSAPPTVDVNGNLVVGTDLTNRFTFDDGQRDTFYDVSRIVLKPGFDPPTGQLVVAFDYFEHSQGDFCTVDSYIHEAGVVLDEIPDFNSNVHGNVSLKNVIDFRPKVDSTAIIPGYQDTSLLSQSEYINFIGPGGSVSSTPSSARNIPYTISFSESQYLDRIDGVFLNKKGEFIVKKGNASLNPSKPEIIEDGIPLYYMFIPAFTKSSKDVRITPVDNRRYTMRDIGKLEKRIERLEYYTTLSVLEQQALNMQVKDSLGIDRSKSGFLVDNYETHNVGNVKSIDHLCSIDAQQSVLRPQSKEDSFALKEVNTRDDQRVISGYTNSNGVITLPFTSVEYASNVFATKTVNPNPFVVLQYVGDAALDPNIDQWYNSFVAPLVTENNTNLFSVFLAKQDARVAFSSIYNSFVINWVGVNKTFYNLKSFAENNGRSAESTVSSASISSSSNVSPQNNEIAKGVGYKTINGTNVSNALKFYARSVPVKYVVRRMKPKTKLHVFMEGRNIARWINPDSRFTGIAANSPTTFGTSITTDEYGNASGIILIPSGYAPAENSFWTGNIDTMQYDDTAEEIYFTTGIKTIRFTSSMSDAPITDVDGVSSFAEVKFYATGILPENPSSIISTTPAIFKANEGVQEIDSNTENKERPNPMAQTFKVESFEGGMFATGVDLFFSEKSSTVPLRVYLSNVESDKPGKYILPGSIKTLYPDTFLKVYSSGNITIQKDEDITGNRSLAKGPITKVLDRNNFEVTPSSNGEISLTNEQTYTFILSNHNGRDFLPNEDLTIGTVTAYNNANNATVGLKIAKDSGRVSKLNITNLGSGYESATITIESPQLPGGSNATGSVKVSGGQLFFSEVSLAGRGYTEAPSVVIRGTGAGNNGAVIESEIEVDEPAVRMGVAIDPEGGIRSTTPTRFNFEYPVYLQNDTEYALNIECDAVEYKLWSSKLGEEDISSGLVVNAQPLLGSLFKSQNTANWEEDLFEDIKFTLYRAEFDTSRNGELVIKNEDLGYEKLLSDPLETYALANSTATSPLFKNNSSIIKVYHRDNGFEQGGDSKVFFRGLPDFAGYDAIELESTLFQVSNAGIDSYNIVGPSRASDTGFFGGDAVLASYNRKYEKLYAQIPYLQVSGTSIDSMVKTTNVIPVDSNTNNYTSYSMTDYETTFLNEEQYFLNQKMIASPINESLNNMDASLMYKMTLKSDQSYLSPVVDLRSASAKTVTNRVENSYGKEDRYGKRYQKIQIFPVYKFTIQGNEVGGNLVPIVINQNVTGVTSGAESEVLRVRDNDIFVKIKNSVNFTLGETLYFSTQSASGGELDGITVTITNDGIFNQLPNFVVGSTVTAFNPSARTEKYDNKVSGKVIFWDSNTKTLTLENDKRPINGDYTSEITLGSDFARTATTSLQTSDVFRVGDLIDFDGASFETSKFSEIKAMEFGNGIDFVAENGSVNTSAVAKYVTKEISLASSAASLSTKLTVNATDVNNIQVLYKTKPEASQQKFDDISWTYFNEDGSSDNDVIATAQNSISGQYESQSAYQELSFTVSDIPDFSSFAIKIVMKSDNPSYVPKIQDMRTVASF</sequence>
<dbReference type="Pfam" id="PF16075">
    <property type="entry name" value="DUF4815"/>
    <property type="match status" value="3"/>
</dbReference>
<feature type="domain" description="DUF4815" evidence="1">
    <location>
        <begin position="1293"/>
        <end position="1508"/>
    </location>
</feature>
<reference evidence="2 3" key="1">
    <citation type="journal article" date="2016" name="Virology">
        <title>The genomic content and context of auxiliary metabolic genes in marine cyanomyoviruses.</title>
        <authorList>
            <person name="Crummett L.T."/>
            <person name="Puxty R.J."/>
            <person name="Weihe C."/>
            <person name="Marston M.F."/>
            <person name="Martiny J.B."/>
        </authorList>
    </citation>
    <scope>NUCLEOTIDE SEQUENCE [LARGE SCALE GENOMIC DNA]</scope>
    <source>
        <strain evidence="2">0809CC03</strain>
    </source>
</reference>
<feature type="domain" description="DUF4815" evidence="1">
    <location>
        <begin position="202"/>
        <end position="413"/>
    </location>
</feature>
<gene>
    <name evidence="2" type="ORF">C030809_089</name>
</gene>
<dbReference type="EMBL" id="KU686194">
    <property type="protein sequence ID" value="AOV57844.1"/>
    <property type="molecule type" value="Genomic_DNA"/>
</dbReference>
<organism evidence="2 3">
    <name type="scientific">Synechococcus phage S-CAM1</name>
    <dbReference type="NCBI Taxonomy" id="754037"/>
    <lineage>
        <taxon>Viruses</taxon>
        <taxon>Duplodnaviria</taxon>
        <taxon>Heunggongvirae</taxon>
        <taxon>Uroviricota</taxon>
        <taxon>Caudoviricetes</taxon>
        <taxon>Pantevenvirales</taxon>
        <taxon>Kyanoviridae</taxon>
        <taxon>Anaposvirus</taxon>
        <taxon>Anaposvirus socalone</taxon>
    </lineage>
</organism>
<evidence type="ECO:0000259" key="1">
    <source>
        <dbReference type="Pfam" id="PF16075"/>
    </source>
</evidence>
<accession>A0A1D8KGS0</accession>
<evidence type="ECO:0000313" key="3">
    <source>
        <dbReference type="Proteomes" id="UP000241591"/>
    </source>
</evidence>
<dbReference type="Proteomes" id="UP000241591">
    <property type="component" value="Segment"/>
</dbReference>
<proteinExistence type="predicted"/>
<evidence type="ECO:0000313" key="2">
    <source>
        <dbReference type="EMBL" id="AOV57844.1"/>
    </source>
</evidence>